<dbReference type="EMBL" id="SJOA01000011">
    <property type="protein sequence ID" value="TCB58638.1"/>
    <property type="molecule type" value="Genomic_DNA"/>
</dbReference>
<dbReference type="OrthoDB" id="6696432at2"/>
<dbReference type="Proteomes" id="UP000291380">
    <property type="component" value="Unassembled WGS sequence"/>
</dbReference>
<sequence length="423" mass="45889">MVASTDIKVFVHTNNNAPQLQNAYGSMINVLDACLVNGINIGSISSLTASGVTVTALFSSAHNLMQYQVIKITGAAQSEFNGEHRVLTVPNAQSVTFELASVPSAGSATGVISASLPPLGWEKPFSSTNEAGGGKAAYRSTNLLLPSRPFLRVVDEPDSSYTTTYAKYAKVGIVEDMTDINTMLGVQAPYDAAAPTKNWVGTGSGTAAYNGWAKWYYATGADFKAYNTDSNAVTSGNRAWVIIGNTDYFYILPTAISLNTNHITYGFGAFKSLLLTDSSNTFLSATRVYQTASIRDYKPQNTPLSSDVLSNKLILQRLFNQTANQSEATVLSLKVSVDDIYSGYSNYINASILTNVAPFAALIAKEVSNNVIRGEIPNIFWLFQIKPYNHLQVFEKNRVLYIAINIAHYNGYEGQIIYKIGEL</sequence>
<name>A0A4R0ELU7_9GAMM</name>
<gene>
    <name evidence="1" type="ORF">E0H85_10265</name>
</gene>
<evidence type="ECO:0000313" key="1">
    <source>
        <dbReference type="EMBL" id="TCB58638.1"/>
    </source>
</evidence>
<protein>
    <submittedName>
        <fullName evidence="1">Uncharacterized protein</fullName>
    </submittedName>
</protein>
<proteinExistence type="predicted"/>
<evidence type="ECO:0000313" key="2">
    <source>
        <dbReference type="Proteomes" id="UP000291380"/>
    </source>
</evidence>
<accession>A0A4R0ELU7</accession>
<organism evidence="1 2">
    <name type="scientific">Acinetobacter terrae</name>
    <dbReference type="NCBI Taxonomy" id="2731247"/>
    <lineage>
        <taxon>Bacteria</taxon>
        <taxon>Pseudomonadati</taxon>
        <taxon>Pseudomonadota</taxon>
        <taxon>Gammaproteobacteria</taxon>
        <taxon>Moraxellales</taxon>
        <taxon>Moraxellaceae</taxon>
        <taxon>Acinetobacter</taxon>
        <taxon>Acinetobacter Taxon 24</taxon>
    </lineage>
</organism>
<dbReference type="AlphaFoldDB" id="A0A4R0ELU7"/>
<reference evidence="1 2" key="1">
    <citation type="submission" date="2019-02" db="EMBL/GenBank/DDBJ databases">
        <title>High diversity of culturable Acinetobacter species in natural soil and water ecosystems.</title>
        <authorList>
            <person name="Radolfova-Krizova L."/>
            <person name="Nemec A."/>
        </authorList>
    </citation>
    <scope>NUCLEOTIDE SEQUENCE [LARGE SCALE GENOMIC DNA]</scope>
    <source>
        <strain evidence="1 2">ANC 4281</strain>
    </source>
</reference>
<comment type="caution">
    <text evidence="1">The sequence shown here is derived from an EMBL/GenBank/DDBJ whole genome shotgun (WGS) entry which is preliminary data.</text>
</comment>
<dbReference type="RefSeq" id="WP_131271457.1">
    <property type="nucleotide sequence ID" value="NZ_SJOA01000011.1"/>
</dbReference>